<evidence type="ECO:0000313" key="1">
    <source>
        <dbReference type="EMBL" id="MBW29724.1"/>
    </source>
</evidence>
<accession>A0A2M3ZME9</accession>
<dbReference type="AlphaFoldDB" id="A0A2M3ZME9"/>
<proteinExistence type="predicted"/>
<sequence length="76" mass="8550">MKRGLFAFMERTVQRAASIFCFIGLKLLHQIGAKGGTTDDGKVSLRQKVAGTPQPWYNRPEVAHDDYSFLLLLLLL</sequence>
<reference evidence="1" key="1">
    <citation type="submission" date="2018-01" db="EMBL/GenBank/DDBJ databases">
        <title>An insight into the sialome of Amazonian anophelines.</title>
        <authorList>
            <person name="Ribeiro J.M."/>
            <person name="Scarpassa V."/>
            <person name="Calvo E."/>
        </authorList>
    </citation>
    <scope>NUCLEOTIDE SEQUENCE</scope>
    <source>
        <tissue evidence="1">Salivary glands</tissue>
    </source>
</reference>
<protein>
    <submittedName>
        <fullName evidence="1">Putative secreted peptide</fullName>
    </submittedName>
</protein>
<name>A0A2M3ZME9_9DIPT</name>
<organism evidence="1">
    <name type="scientific">Anopheles braziliensis</name>
    <dbReference type="NCBI Taxonomy" id="58242"/>
    <lineage>
        <taxon>Eukaryota</taxon>
        <taxon>Metazoa</taxon>
        <taxon>Ecdysozoa</taxon>
        <taxon>Arthropoda</taxon>
        <taxon>Hexapoda</taxon>
        <taxon>Insecta</taxon>
        <taxon>Pterygota</taxon>
        <taxon>Neoptera</taxon>
        <taxon>Endopterygota</taxon>
        <taxon>Diptera</taxon>
        <taxon>Nematocera</taxon>
        <taxon>Culicoidea</taxon>
        <taxon>Culicidae</taxon>
        <taxon>Anophelinae</taxon>
        <taxon>Anopheles</taxon>
    </lineage>
</organism>
<dbReference type="EMBL" id="GGFM01008973">
    <property type="protein sequence ID" value="MBW29724.1"/>
    <property type="molecule type" value="Transcribed_RNA"/>
</dbReference>